<protein>
    <submittedName>
        <fullName evidence="6">Uncharacterized protein</fullName>
    </submittedName>
</protein>
<dbReference type="InterPro" id="IPR004094">
    <property type="entry name" value="Antistasin-like"/>
</dbReference>
<accession>A0A8S3Z762</accession>
<comment type="caution">
    <text evidence="6">The sequence shown here is derived from an EMBL/GenBank/DDBJ whole genome shotgun (WGS) entry which is preliminary data.</text>
</comment>
<evidence type="ECO:0000313" key="6">
    <source>
        <dbReference type="EMBL" id="CAG5125344.1"/>
    </source>
</evidence>
<keyword evidence="3" id="KW-0732">Signal</keyword>
<feature type="chain" id="PRO_5035760289" evidence="3">
    <location>
        <begin position="16"/>
        <end position="229"/>
    </location>
</feature>
<dbReference type="GO" id="GO:0005576">
    <property type="term" value="C:extracellular region"/>
    <property type="evidence" value="ECO:0007669"/>
    <property type="project" value="InterPro"/>
</dbReference>
<dbReference type="Gene3D" id="4.10.75.10">
    <property type="entry name" value="Elafin-like"/>
    <property type="match status" value="1"/>
</dbReference>
<evidence type="ECO:0000256" key="1">
    <source>
        <dbReference type="ARBA" id="ARBA00022690"/>
    </source>
</evidence>
<dbReference type="PRINTS" id="PR00003">
    <property type="entry name" value="4DISULPHCORE"/>
</dbReference>
<dbReference type="PROSITE" id="PS51252">
    <property type="entry name" value="ANTISTASIN"/>
    <property type="match status" value="1"/>
</dbReference>
<keyword evidence="1" id="KW-0646">Protease inhibitor</keyword>
<keyword evidence="2" id="KW-0722">Serine protease inhibitor</keyword>
<dbReference type="Pfam" id="PF02822">
    <property type="entry name" value="Antistasin"/>
    <property type="match status" value="1"/>
</dbReference>
<name>A0A8S3Z762_9EUPU</name>
<dbReference type="Proteomes" id="UP000678393">
    <property type="component" value="Unassembled WGS sequence"/>
</dbReference>
<gene>
    <name evidence="6" type="ORF">CUNI_LOCUS10902</name>
</gene>
<evidence type="ECO:0000259" key="5">
    <source>
        <dbReference type="PROSITE" id="PS51390"/>
    </source>
</evidence>
<sequence>MKVLLMAICVCVALAQRAEDPLCVQKGCPRNKTCRVVKDCATPRACSLKALCLTNPPQFSHTGVCQVGQPILEKEGRSWADSKCGPTFPCPDTTYCNTELQDTYSTCCRSDPDNPVKNGTCPASTRNDTFYCVDTCNNDGDCRGDDKCCQDGCARSCRTPLNNVCQTKTCPENSYCLTPEMNPCTSATVCYKVGDCVPCGPVCYIQCPNGFVKDPKGCPTCVCKSTRKY</sequence>
<reference evidence="6" key="1">
    <citation type="submission" date="2021-04" db="EMBL/GenBank/DDBJ databases">
        <authorList>
            <consortium name="Molecular Ecology Group"/>
        </authorList>
    </citation>
    <scope>NUCLEOTIDE SEQUENCE</scope>
</reference>
<dbReference type="InterPro" id="IPR008197">
    <property type="entry name" value="WAP_dom"/>
</dbReference>
<evidence type="ECO:0000256" key="3">
    <source>
        <dbReference type="SAM" id="SignalP"/>
    </source>
</evidence>
<dbReference type="OrthoDB" id="6039665at2759"/>
<keyword evidence="7" id="KW-1185">Reference proteome</keyword>
<evidence type="ECO:0000259" key="4">
    <source>
        <dbReference type="PROSITE" id="PS51252"/>
    </source>
</evidence>
<dbReference type="GO" id="GO:0004867">
    <property type="term" value="F:serine-type endopeptidase inhibitor activity"/>
    <property type="evidence" value="ECO:0007669"/>
    <property type="project" value="UniProtKB-KW"/>
</dbReference>
<dbReference type="Gene3D" id="2.10.22.10">
    <property type="entry name" value="Antistasin, domain 1"/>
    <property type="match status" value="1"/>
</dbReference>
<evidence type="ECO:0000313" key="7">
    <source>
        <dbReference type="Proteomes" id="UP000678393"/>
    </source>
</evidence>
<proteinExistence type="predicted"/>
<dbReference type="PROSITE" id="PS51390">
    <property type="entry name" value="WAP"/>
    <property type="match status" value="1"/>
</dbReference>
<organism evidence="6 7">
    <name type="scientific">Candidula unifasciata</name>
    <dbReference type="NCBI Taxonomy" id="100452"/>
    <lineage>
        <taxon>Eukaryota</taxon>
        <taxon>Metazoa</taxon>
        <taxon>Spiralia</taxon>
        <taxon>Lophotrochozoa</taxon>
        <taxon>Mollusca</taxon>
        <taxon>Gastropoda</taxon>
        <taxon>Heterobranchia</taxon>
        <taxon>Euthyneura</taxon>
        <taxon>Panpulmonata</taxon>
        <taxon>Eupulmonata</taxon>
        <taxon>Stylommatophora</taxon>
        <taxon>Helicina</taxon>
        <taxon>Helicoidea</taxon>
        <taxon>Geomitridae</taxon>
        <taxon>Candidula</taxon>
    </lineage>
</organism>
<evidence type="ECO:0000256" key="2">
    <source>
        <dbReference type="ARBA" id="ARBA00022900"/>
    </source>
</evidence>
<feature type="domain" description="WAP" evidence="5">
    <location>
        <begin position="114"/>
        <end position="161"/>
    </location>
</feature>
<dbReference type="EMBL" id="CAJHNH020002030">
    <property type="protein sequence ID" value="CAG5125344.1"/>
    <property type="molecule type" value="Genomic_DNA"/>
</dbReference>
<dbReference type="SMART" id="SM00217">
    <property type="entry name" value="WAP"/>
    <property type="match status" value="1"/>
</dbReference>
<dbReference type="AlphaFoldDB" id="A0A8S3Z762"/>
<feature type="signal peptide" evidence="3">
    <location>
        <begin position="1"/>
        <end position="15"/>
    </location>
</feature>
<feature type="domain" description="Antistasin-like" evidence="4">
    <location>
        <begin position="196"/>
        <end position="223"/>
    </location>
</feature>
<dbReference type="InterPro" id="IPR036645">
    <property type="entry name" value="Elafin-like_sf"/>
</dbReference>
<dbReference type="Pfam" id="PF00095">
    <property type="entry name" value="WAP"/>
    <property type="match status" value="1"/>
</dbReference>
<dbReference type="SUPFAM" id="SSF57256">
    <property type="entry name" value="Elafin-like"/>
    <property type="match status" value="1"/>
</dbReference>